<accession>A0AAV4AXV3</accession>
<proteinExistence type="predicted"/>
<protein>
    <submittedName>
        <fullName evidence="1">Uncharacterized protein</fullName>
    </submittedName>
</protein>
<dbReference type="Proteomes" id="UP000735302">
    <property type="component" value="Unassembled WGS sequence"/>
</dbReference>
<evidence type="ECO:0000313" key="2">
    <source>
        <dbReference type="Proteomes" id="UP000735302"/>
    </source>
</evidence>
<name>A0AAV4AXV3_9GAST</name>
<keyword evidence="2" id="KW-1185">Reference proteome</keyword>
<dbReference type="AlphaFoldDB" id="A0AAV4AXV3"/>
<evidence type="ECO:0000313" key="1">
    <source>
        <dbReference type="EMBL" id="GFO12604.1"/>
    </source>
</evidence>
<comment type="caution">
    <text evidence="1">The sequence shown here is derived from an EMBL/GenBank/DDBJ whole genome shotgun (WGS) entry which is preliminary data.</text>
</comment>
<organism evidence="1 2">
    <name type="scientific">Plakobranchus ocellatus</name>
    <dbReference type="NCBI Taxonomy" id="259542"/>
    <lineage>
        <taxon>Eukaryota</taxon>
        <taxon>Metazoa</taxon>
        <taxon>Spiralia</taxon>
        <taxon>Lophotrochozoa</taxon>
        <taxon>Mollusca</taxon>
        <taxon>Gastropoda</taxon>
        <taxon>Heterobranchia</taxon>
        <taxon>Euthyneura</taxon>
        <taxon>Panpulmonata</taxon>
        <taxon>Sacoglossa</taxon>
        <taxon>Placobranchoidea</taxon>
        <taxon>Plakobranchidae</taxon>
        <taxon>Plakobranchus</taxon>
    </lineage>
</organism>
<dbReference type="EMBL" id="BLXT01004434">
    <property type="protein sequence ID" value="GFO12604.1"/>
    <property type="molecule type" value="Genomic_DNA"/>
</dbReference>
<gene>
    <name evidence="1" type="ORF">PoB_003910900</name>
</gene>
<reference evidence="1 2" key="1">
    <citation type="journal article" date="2021" name="Elife">
        <title>Chloroplast acquisition without the gene transfer in kleptoplastic sea slugs, Plakobranchus ocellatus.</title>
        <authorList>
            <person name="Maeda T."/>
            <person name="Takahashi S."/>
            <person name="Yoshida T."/>
            <person name="Shimamura S."/>
            <person name="Takaki Y."/>
            <person name="Nagai Y."/>
            <person name="Toyoda A."/>
            <person name="Suzuki Y."/>
            <person name="Arimoto A."/>
            <person name="Ishii H."/>
            <person name="Satoh N."/>
            <person name="Nishiyama T."/>
            <person name="Hasebe M."/>
            <person name="Maruyama T."/>
            <person name="Minagawa J."/>
            <person name="Obokata J."/>
            <person name="Shigenobu S."/>
        </authorList>
    </citation>
    <scope>NUCLEOTIDE SEQUENCE [LARGE SCALE GENOMIC DNA]</scope>
</reference>
<sequence>MLEILSTWSGRYRTLRGAGSAKSLQHCCFLVYPGTSHQQGDSGLQGSIRAVDPPFACKASVSVNPVLVDFLLELLIVAIFSITDLI</sequence>